<organism evidence="1 2">
    <name type="scientific">Hypoxylon rubiginosum</name>
    <dbReference type="NCBI Taxonomy" id="110542"/>
    <lineage>
        <taxon>Eukaryota</taxon>
        <taxon>Fungi</taxon>
        <taxon>Dikarya</taxon>
        <taxon>Ascomycota</taxon>
        <taxon>Pezizomycotina</taxon>
        <taxon>Sordariomycetes</taxon>
        <taxon>Xylariomycetidae</taxon>
        <taxon>Xylariales</taxon>
        <taxon>Hypoxylaceae</taxon>
        <taxon>Hypoxylon</taxon>
    </lineage>
</organism>
<dbReference type="EMBL" id="MU393507">
    <property type="protein sequence ID" value="KAI4863296.1"/>
    <property type="molecule type" value="Genomic_DNA"/>
</dbReference>
<sequence>MMSTSTSTTPLVDHIVILIPHSFLSASPSWFADLFRFYPGGRHADGLTENTLALLADGSYLEFIAFVPGADPARRAAHHWGGKEEGTVVDWALTLPLPLSSPEEDEGKEKTAAARLTGQQKAFREIQRRVRDARAGIEYADLAGGGRLRPDGAVLKWEVAFPKRADDGGPVERGTVPFWCLDVTPRELRVPYETAPGFAKHPSGAVGVAKIEVLVDPGNTVEGARAVYDVLFGQGAKDETADAKAGGGGEWKVGTLAGQGVHSGGAVRLRAADADGSGGLHINISFFTEDASLVGKSVGGKVDEKHTLTFNLVAAFDGSG</sequence>
<gene>
    <name evidence="1" type="ORF">F4820DRAFT_378901</name>
</gene>
<name>A0ACB9YVS5_9PEZI</name>
<comment type="caution">
    <text evidence="1">The sequence shown here is derived from an EMBL/GenBank/DDBJ whole genome shotgun (WGS) entry which is preliminary data.</text>
</comment>
<evidence type="ECO:0000313" key="2">
    <source>
        <dbReference type="Proteomes" id="UP001497700"/>
    </source>
</evidence>
<dbReference type="Proteomes" id="UP001497700">
    <property type="component" value="Unassembled WGS sequence"/>
</dbReference>
<reference evidence="1 2" key="1">
    <citation type="journal article" date="2022" name="New Phytol.">
        <title>Ecological generalism drives hyperdiversity of secondary metabolite gene clusters in xylarialean endophytes.</title>
        <authorList>
            <person name="Franco M.E.E."/>
            <person name="Wisecaver J.H."/>
            <person name="Arnold A.E."/>
            <person name="Ju Y.M."/>
            <person name="Slot J.C."/>
            <person name="Ahrendt S."/>
            <person name="Moore L.P."/>
            <person name="Eastman K.E."/>
            <person name="Scott K."/>
            <person name="Konkel Z."/>
            <person name="Mondo S.J."/>
            <person name="Kuo A."/>
            <person name="Hayes R.D."/>
            <person name="Haridas S."/>
            <person name="Andreopoulos B."/>
            <person name="Riley R."/>
            <person name="LaButti K."/>
            <person name="Pangilinan J."/>
            <person name="Lipzen A."/>
            <person name="Amirebrahimi M."/>
            <person name="Yan J."/>
            <person name="Adam C."/>
            <person name="Keymanesh K."/>
            <person name="Ng V."/>
            <person name="Louie K."/>
            <person name="Northen T."/>
            <person name="Drula E."/>
            <person name="Henrissat B."/>
            <person name="Hsieh H.M."/>
            <person name="Youens-Clark K."/>
            <person name="Lutzoni F."/>
            <person name="Miadlikowska J."/>
            <person name="Eastwood D.C."/>
            <person name="Hamelin R.C."/>
            <person name="Grigoriev I.V."/>
            <person name="U'Ren J.M."/>
        </authorList>
    </citation>
    <scope>NUCLEOTIDE SEQUENCE [LARGE SCALE GENOMIC DNA]</scope>
    <source>
        <strain evidence="1 2">CBS 119005</strain>
    </source>
</reference>
<keyword evidence="2" id="KW-1185">Reference proteome</keyword>
<evidence type="ECO:0000313" key="1">
    <source>
        <dbReference type="EMBL" id="KAI4863296.1"/>
    </source>
</evidence>
<accession>A0ACB9YVS5</accession>
<proteinExistence type="predicted"/>
<protein>
    <submittedName>
        <fullName evidence="1">Glyoxalase-like domain-containing protein</fullName>
    </submittedName>
</protein>